<name>A0A815HHN6_9BILA</name>
<dbReference type="PROSITE" id="PS50127">
    <property type="entry name" value="UBC_2"/>
    <property type="match status" value="1"/>
</dbReference>
<gene>
    <name evidence="3" type="ORF">JXQ802_LOCUS48377</name>
    <name evidence="2" type="ORF">PYM288_LOCUS32386</name>
</gene>
<feature type="domain" description="UBC core" evidence="1">
    <location>
        <begin position="45"/>
        <end position="191"/>
    </location>
</feature>
<evidence type="ECO:0000313" key="2">
    <source>
        <dbReference type="EMBL" id="CAF1350880.1"/>
    </source>
</evidence>
<evidence type="ECO:0000313" key="5">
    <source>
        <dbReference type="Proteomes" id="UP000663870"/>
    </source>
</evidence>
<dbReference type="PANTHER" id="PTHR24068">
    <property type="entry name" value="UBIQUITIN-CONJUGATING ENZYME E2"/>
    <property type="match status" value="1"/>
</dbReference>
<proteinExistence type="predicted"/>
<dbReference type="SUPFAM" id="SSF54495">
    <property type="entry name" value="UBC-like"/>
    <property type="match status" value="1"/>
</dbReference>
<dbReference type="EMBL" id="CAJNOH010003849">
    <property type="protein sequence ID" value="CAF1350880.1"/>
    <property type="molecule type" value="Genomic_DNA"/>
</dbReference>
<dbReference type="SMART" id="SM00212">
    <property type="entry name" value="UBCc"/>
    <property type="match status" value="1"/>
</dbReference>
<dbReference type="AlphaFoldDB" id="A0A815HHN6"/>
<evidence type="ECO:0000259" key="1">
    <source>
        <dbReference type="PROSITE" id="PS50127"/>
    </source>
</evidence>
<sequence>MVVKIRAENIDGVVEKPKLCQPKALHVPAINLQGASVKDIPVSNRIISRILREANNLKQKPLENFTIFVCNDNALFWKLIMTGPIDTYYYGYTWLLSVEFSQDYPFRPPDIRFVTPIYHCNISDDGLICHEILRSHWTHQTIIYDVLKQIIGLLSEPEPNDAISTAKGNLYNTAREDYYKELKEYNEKYAKATIEELKKQYQLEQYDI</sequence>
<accession>A0A815HHN6</accession>
<protein>
    <recommendedName>
        <fullName evidence="1">UBC core domain-containing protein</fullName>
    </recommendedName>
</protein>
<evidence type="ECO:0000313" key="3">
    <source>
        <dbReference type="EMBL" id="CAF1601620.1"/>
    </source>
</evidence>
<dbReference type="Pfam" id="PF00179">
    <property type="entry name" value="UQ_con"/>
    <property type="match status" value="1"/>
</dbReference>
<evidence type="ECO:0000313" key="4">
    <source>
        <dbReference type="Proteomes" id="UP000663854"/>
    </source>
</evidence>
<comment type="caution">
    <text evidence="2">The sequence shown here is derived from an EMBL/GenBank/DDBJ whole genome shotgun (WGS) entry which is preliminary data.</text>
</comment>
<organism evidence="2 4">
    <name type="scientific">Rotaria sordida</name>
    <dbReference type="NCBI Taxonomy" id="392033"/>
    <lineage>
        <taxon>Eukaryota</taxon>
        <taxon>Metazoa</taxon>
        <taxon>Spiralia</taxon>
        <taxon>Gnathifera</taxon>
        <taxon>Rotifera</taxon>
        <taxon>Eurotatoria</taxon>
        <taxon>Bdelloidea</taxon>
        <taxon>Philodinida</taxon>
        <taxon>Philodinidae</taxon>
        <taxon>Rotaria</taxon>
    </lineage>
</organism>
<dbReference type="InterPro" id="IPR016135">
    <property type="entry name" value="UBQ-conjugating_enzyme/RWD"/>
</dbReference>
<keyword evidence="5" id="KW-1185">Reference proteome</keyword>
<reference evidence="2" key="1">
    <citation type="submission" date="2021-02" db="EMBL/GenBank/DDBJ databases">
        <authorList>
            <person name="Nowell W R."/>
        </authorList>
    </citation>
    <scope>NUCLEOTIDE SEQUENCE</scope>
</reference>
<dbReference type="Gene3D" id="3.10.110.10">
    <property type="entry name" value="Ubiquitin Conjugating Enzyme"/>
    <property type="match status" value="1"/>
</dbReference>
<dbReference type="Proteomes" id="UP000663854">
    <property type="component" value="Unassembled WGS sequence"/>
</dbReference>
<dbReference type="Proteomes" id="UP000663870">
    <property type="component" value="Unassembled WGS sequence"/>
</dbReference>
<dbReference type="InterPro" id="IPR000608">
    <property type="entry name" value="UBC"/>
</dbReference>
<dbReference type="EMBL" id="CAJNOL010005219">
    <property type="protein sequence ID" value="CAF1601620.1"/>
    <property type="molecule type" value="Genomic_DNA"/>
</dbReference>